<dbReference type="GeneID" id="85436413"/>
<protein>
    <submittedName>
        <fullName evidence="2">Uncharacterized protein</fullName>
    </submittedName>
</protein>
<accession>A0AAD8VAY5</accession>
<sequence length="239" mass="24923">MRAERVGVGTKGSESSSGELGRGSCTAESSSSSWERGILQWVVDWVGVDVVVDAGKADGREGDARNVEGRGLVLLGFDKEARKIPVKVFFTDLYLFFFVLCLCKSSLCSFADSGGRADSKSVDNEPDGERVGDGGGVCGLQRSKLVVLCDLKVGGFGGGGGGGSWSRGRALFGGSVVSAEGGQSPDQVSFVPSSFFLVLSGGRLENGKTLYSIRTSKGVRKVLDFAGGGRGGGREEERE</sequence>
<comment type="caution">
    <text evidence="2">The sequence shown here is derived from an EMBL/GenBank/DDBJ whole genome shotgun (WGS) entry which is preliminary data.</text>
</comment>
<dbReference type="RefSeq" id="XP_060419091.1">
    <property type="nucleotide sequence ID" value="XM_060552173.1"/>
</dbReference>
<keyword evidence="3" id="KW-1185">Reference proteome</keyword>
<organism evidence="2 3">
    <name type="scientific">Colletotrichum navitas</name>
    <dbReference type="NCBI Taxonomy" id="681940"/>
    <lineage>
        <taxon>Eukaryota</taxon>
        <taxon>Fungi</taxon>
        <taxon>Dikarya</taxon>
        <taxon>Ascomycota</taxon>
        <taxon>Pezizomycotina</taxon>
        <taxon>Sordariomycetes</taxon>
        <taxon>Hypocreomycetidae</taxon>
        <taxon>Glomerellales</taxon>
        <taxon>Glomerellaceae</taxon>
        <taxon>Colletotrichum</taxon>
        <taxon>Colletotrichum graminicola species complex</taxon>
    </lineage>
</organism>
<reference evidence="2" key="1">
    <citation type="submission" date="2021-06" db="EMBL/GenBank/DDBJ databases">
        <title>Comparative genomics, transcriptomics and evolutionary studies reveal genomic signatures of adaptation to plant cell wall in hemibiotrophic fungi.</title>
        <authorList>
            <consortium name="DOE Joint Genome Institute"/>
            <person name="Baroncelli R."/>
            <person name="Diaz J.F."/>
            <person name="Benocci T."/>
            <person name="Peng M."/>
            <person name="Battaglia E."/>
            <person name="Haridas S."/>
            <person name="Andreopoulos W."/>
            <person name="Labutti K."/>
            <person name="Pangilinan J."/>
            <person name="Floch G.L."/>
            <person name="Makela M.R."/>
            <person name="Henrissat B."/>
            <person name="Grigoriev I.V."/>
            <person name="Crouch J.A."/>
            <person name="De Vries R.P."/>
            <person name="Sukno S.A."/>
            <person name="Thon M.R."/>
        </authorList>
    </citation>
    <scope>NUCLEOTIDE SEQUENCE</scope>
    <source>
        <strain evidence="2">CBS 125086</strain>
    </source>
</reference>
<evidence type="ECO:0000313" key="2">
    <source>
        <dbReference type="EMBL" id="KAK1598386.1"/>
    </source>
</evidence>
<evidence type="ECO:0000256" key="1">
    <source>
        <dbReference type="SAM" id="MobiDB-lite"/>
    </source>
</evidence>
<dbReference type="AlphaFoldDB" id="A0AAD8VAY5"/>
<proteinExistence type="predicted"/>
<gene>
    <name evidence="2" type="ORF">LY79DRAFT_287452</name>
</gene>
<feature type="region of interest" description="Disordered" evidence="1">
    <location>
        <begin position="1"/>
        <end position="29"/>
    </location>
</feature>
<dbReference type="Proteomes" id="UP001230504">
    <property type="component" value="Unassembled WGS sequence"/>
</dbReference>
<feature type="compositionally biased region" description="Low complexity" evidence="1">
    <location>
        <begin position="7"/>
        <end position="29"/>
    </location>
</feature>
<name>A0AAD8VAY5_9PEZI</name>
<dbReference type="EMBL" id="JAHLJV010000005">
    <property type="protein sequence ID" value="KAK1598386.1"/>
    <property type="molecule type" value="Genomic_DNA"/>
</dbReference>
<evidence type="ECO:0000313" key="3">
    <source>
        <dbReference type="Proteomes" id="UP001230504"/>
    </source>
</evidence>